<dbReference type="InterPro" id="IPR052574">
    <property type="entry name" value="CDIRP"/>
</dbReference>
<dbReference type="GO" id="GO:0035591">
    <property type="term" value="F:signaling adaptor activity"/>
    <property type="evidence" value="ECO:0007669"/>
    <property type="project" value="TreeGrafter"/>
</dbReference>
<evidence type="ECO:0000256" key="3">
    <source>
        <dbReference type="SAM" id="MobiDB-lite"/>
    </source>
</evidence>
<sequence>MATGQSGWPLTVALAFALSGCGGGSDNTGSDSGSDSDSGQGTVIPKQNQAPVVSIAALSEQKERLAFSLTASASDSDGKVASYAWSHSSSLSLTEVGTDTATPTYTVPDIHEDTTITFTVMVTDDQGATQQSSQSVLIKRNTASVTLNGRVTDEPIAHADVVVSAGGAEVQVKANGEGLYSATLVVDESEANYPVMISATGVDAQSQVEFVSVLNSMAQLVQQAGEDGQLDKTENFGVNVTNVSTAEYALMARAGAAPTSDAELNQALLNVDADEKMSLASLIKIVVDNSDYSLPEGVKTTLDLVDDEHTAQQFENDVNAADPALIESTKAAIKQDVDLIDDTTTPVGGEFILQAVKHFNAAAYHVSLSDSGKGTLSAINTVEVKSWKQDNNTVQITLAEPLHISTRVSDPAHSVYIDSLEMTILAENAVFRTVDIVEQGIAVFGGNDPYTEPYEKAYTSNLLDKGMTLALPGDEEMQGLWHIEVRESDGQTGRGFPDQYQLEQNGEISTPIVDPKREVLAWRVNGNTLEVDYRAGEHTVTEVFWITKKLGAAYQYVSLAKGEAGMADTRYGILVKQQPEAVFTDNNVVGRWQGFIGMNQAAFDMDLFSSGELYIDTFDWQYAWRVDKGELIRERYRYDENYGISTSECKPNMPDCTLQAKVTHQLVAQSDDYYYVSRQFERFDSEGNTTSLYHSLLVYHYTPEITQTEFLPSNLDEAHYMWAQNETSGWYEVIFGPIYWDSDSRKDQLVIDGVVYQYALEDGKLAIMLDEQLHYVELLNYDVRGMQICLYAASQGCQESDKQQWYYDFDGYAITTQTIGQGNFYPAYQEIPEGHSAHVYVEPEAGYMLQSITGCDGELSEPSYHIPVRDTDCEITATFVEKPNLAELAGITDLRLAECVNKMSVQSLQEITSLSCVPDDAIQSLNGLNNLTGLQELTLGFVAVTELDLSGLSQLTSLSIEGSVHGISALTVSHPEQLLELKLQSAGLNDETLASLGLARFTALHRLDLSGNALSTFDAQSWPDLTTLILSDNRLEGLNLEHNLQLHDLNVSMNSLSALSIENNVQLRYLDASWNALAQLDMTENTALYGVELSGNHLTQVLAGEHPMLSRFIAGQNRLTAVQLEGMPGLNELELHYNNLTQLDVAHNPNLEMLYISATQLDQLDLSANRKLLLLYVDSMPFLAELDLSQNSQLTNLDISNNGRLQSLTLADGLQLEYLNVGYSPLLVSQLGQFNGGQLSTLDISGVDARWVDLAQYPNLISLVWQRAALEQIDLSSLTRLQNLAVGHNPLTQIDLSHNIELDSLSFSYTSITELDLQHNPRLQYVYTQANALHSVTGIEAIENKDVQLDLGLNPLSNDTVSYLLQLENDGYYNLTYSQSSLAEIAITGQGSVSESAVELDNNQSLELILQPDAGHQVGRVTGCPGELMGTIYRLGPLQGFCVLQVEFVPLP</sequence>
<dbReference type="InterPro" id="IPR013783">
    <property type="entry name" value="Ig-like_fold"/>
</dbReference>
<feature type="region of interest" description="Disordered" evidence="3">
    <location>
        <begin position="24"/>
        <end position="47"/>
    </location>
</feature>
<protein>
    <recommendedName>
        <fullName evidence="6">PKD/Chitinase domain-containing protein</fullName>
    </recommendedName>
</protein>
<dbReference type="PATRIC" id="fig|43658.6.peg.2593"/>
<dbReference type="Gene3D" id="2.60.40.10">
    <property type="entry name" value="Immunoglobulins"/>
    <property type="match status" value="1"/>
</dbReference>
<evidence type="ECO:0000256" key="1">
    <source>
        <dbReference type="ARBA" id="ARBA00022614"/>
    </source>
</evidence>
<dbReference type="InterPro" id="IPR032675">
    <property type="entry name" value="LRR_dom_sf"/>
</dbReference>
<dbReference type="Pfam" id="PF22352">
    <property type="entry name" value="K319L-like_PKD"/>
    <property type="match status" value="1"/>
</dbReference>
<dbReference type="Proteomes" id="UP000036850">
    <property type="component" value="Unassembled WGS sequence"/>
</dbReference>
<dbReference type="Gene3D" id="3.80.10.10">
    <property type="entry name" value="Ribonuclease Inhibitor"/>
    <property type="match status" value="2"/>
</dbReference>
<reference evidence="5" key="1">
    <citation type="submission" date="2015-07" db="EMBL/GenBank/DDBJ databases">
        <title>Draft genome sequence of a Pseudoalteromonas rubra strain, OCN096, isolated from Kaneohe Bay, Oahu, Hawaii.</title>
        <authorList>
            <person name="Beurmann S."/>
            <person name="Ushijima B."/>
            <person name="Belcaid M."/>
            <person name="Callahan S.M."/>
            <person name="Aeby G.S."/>
        </authorList>
    </citation>
    <scope>NUCLEOTIDE SEQUENCE [LARGE SCALE GENOMIC DNA]</scope>
    <source>
        <strain evidence="5">OCN096</strain>
    </source>
</reference>
<accession>A0A0L0EV32</accession>
<proteinExistence type="predicted"/>
<gene>
    <name evidence="4" type="ORF">AC626_05480</name>
</gene>
<dbReference type="SUPFAM" id="SSF52058">
    <property type="entry name" value="L domain-like"/>
    <property type="match status" value="2"/>
</dbReference>
<evidence type="ECO:0000313" key="4">
    <source>
        <dbReference type="EMBL" id="KNC68332.1"/>
    </source>
</evidence>
<evidence type="ECO:0000313" key="5">
    <source>
        <dbReference type="Proteomes" id="UP000036850"/>
    </source>
</evidence>
<feature type="compositionally biased region" description="Low complexity" evidence="3">
    <location>
        <begin position="27"/>
        <end position="39"/>
    </location>
</feature>
<name>A0A0L0EV32_9GAMM</name>
<dbReference type="PANTHER" id="PTHR47566:SF1">
    <property type="entry name" value="PROTEIN NUD1"/>
    <property type="match status" value="1"/>
</dbReference>
<keyword evidence="1" id="KW-0433">Leucine-rich repeat</keyword>
<comment type="caution">
    <text evidence="4">The sequence shown here is derived from an EMBL/GenBank/DDBJ whole genome shotgun (WGS) entry which is preliminary data.</text>
</comment>
<evidence type="ECO:0000256" key="2">
    <source>
        <dbReference type="ARBA" id="ARBA00022737"/>
    </source>
</evidence>
<dbReference type="PANTHER" id="PTHR47566">
    <property type="match status" value="1"/>
</dbReference>
<evidence type="ECO:0008006" key="6">
    <source>
        <dbReference type="Google" id="ProtNLM"/>
    </source>
</evidence>
<organism evidence="4 5">
    <name type="scientific">Pseudoalteromonas rubra</name>
    <dbReference type="NCBI Taxonomy" id="43658"/>
    <lineage>
        <taxon>Bacteria</taxon>
        <taxon>Pseudomonadati</taxon>
        <taxon>Pseudomonadota</taxon>
        <taxon>Gammaproteobacteria</taxon>
        <taxon>Alteromonadales</taxon>
        <taxon>Pseudoalteromonadaceae</taxon>
        <taxon>Pseudoalteromonas</taxon>
    </lineage>
</organism>
<dbReference type="EMBL" id="LFZX01000027">
    <property type="protein sequence ID" value="KNC68332.1"/>
    <property type="molecule type" value="Genomic_DNA"/>
</dbReference>
<keyword evidence="2" id="KW-0677">Repeat</keyword>